<reference evidence="2 3" key="2">
    <citation type="journal article" date="2018" name="Hortic Res">
        <title>Improved Brassica rapa reference genome by single-molecule sequencing and chromosome conformation capture technologies.</title>
        <authorList>
            <person name="Zhang L."/>
            <person name="Cai X."/>
            <person name="Wu J."/>
            <person name="Liu M."/>
            <person name="Grob S."/>
            <person name="Cheng F."/>
            <person name="Liang J."/>
            <person name="Cai C."/>
            <person name="Liu Z."/>
            <person name="Liu B."/>
            <person name="Wang F."/>
            <person name="Li S."/>
            <person name="Liu F."/>
            <person name="Li X."/>
            <person name="Cheng L."/>
            <person name="Yang W."/>
            <person name="Li M.H."/>
            <person name="Grossniklaus U."/>
            <person name="Zheng H."/>
            <person name="Wang X."/>
        </authorList>
    </citation>
    <scope>NUCLEOTIDE SEQUENCE [LARGE SCALE GENOMIC DNA]</scope>
    <source>
        <strain evidence="2 3">cv. Chiifu-401-42</strain>
    </source>
</reference>
<evidence type="ECO:0000259" key="1">
    <source>
        <dbReference type="SMART" id="SM00579"/>
    </source>
</evidence>
<dbReference type="Proteomes" id="UP000011750">
    <property type="component" value="Chromosome A04"/>
</dbReference>
<dbReference type="InParanoid" id="M4E9N8"/>
<feature type="domain" description="FBD" evidence="1">
    <location>
        <begin position="930"/>
        <end position="998"/>
    </location>
</feature>
<protein>
    <recommendedName>
        <fullName evidence="1">FBD domain-containing protein</fullName>
    </recommendedName>
</protein>
<name>M4E9N8_BRACM</name>
<dbReference type="Gene3D" id="3.80.10.10">
    <property type="entry name" value="Ribonuclease Inhibitor"/>
    <property type="match status" value="1"/>
</dbReference>
<keyword evidence="3" id="KW-1185">Reference proteome</keyword>
<dbReference type="InterPro" id="IPR050715">
    <property type="entry name" value="LRR-SigEffector_domain"/>
</dbReference>
<reference evidence="2" key="3">
    <citation type="submission" date="2023-03" db="UniProtKB">
        <authorList>
            <consortium name="EnsemblPlants"/>
        </authorList>
    </citation>
    <scope>IDENTIFICATION</scope>
    <source>
        <strain evidence="2">cv. Chiifu-401-42</strain>
    </source>
</reference>
<dbReference type="SUPFAM" id="SSF52058">
    <property type="entry name" value="L domain-like"/>
    <property type="match status" value="1"/>
</dbReference>
<dbReference type="Gramene" id="Bra025494.1">
    <property type="protein sequence ID" value="Bra025494.1-P"/>
    <property type="gene ID" value="Bra025494"/>
</dbReference>
<dbReference type="EnsemblPlants" id="Bra025494.1">
    <property type="protein sequence ID" value="Bra025494.1-P"/>
    <property type="gene ID" value="Bra025494"/>
</dbReference>
<dbReference type="AlphaFoldDB" id="M4E9N8"/>
<dbReference type="InterPro" id="IPR032675">
    <property type="entry name" value="LRR_dom_sf"/>
</dbReference>
<accession>M4E9N8</accession>
<proteinExistence type="predicted"/>
<dbReference type="HOGENOM" id="CLU_300230_0_0_1"/>
<evidence type="ECO:0000313" key="3">
    <source>
        <dbReference type="Proteomes" id="UP000011750"/>
    </source>
</evidence>
<dbReference type="SMART" id="SM00579">
    <property type="entry name" value="FBD"/>
    <property type="match status" value="1"/>
</dbReference>
<organism evidence="2 3">
    <name type="scientific">Brassica campestris</name>
    <name type="common">Field mustard</name>
    <dbReference type="NCBI Taxonomy" id="3711"/>
    <lineage>
        <taxon>Eukaryota</taxon>
        <taxon>Viridiplantae</taxon>
        <taxon>Streptophyta</taxon>
        <taxon>Embryophyta</taxon>
        <taxon>Tracheophyta</taxon>
        <taxon>Spermatophyta</taxon>
        <taxon>Magnoliopsida</taxon>
        <taxon>eudicotyledons</taxon>
        <taxon>Gunneridae</taxon>
        <taxon>Pentapetalae</taxon>
        <taxon>rosids</taxon>
        <taxon>malvids</taxon>
        <taxon>Brassicales</taxon>
        <taxon>Brassicaceae</taxon>
        <taxon>Brassiceae</taxon>
        <taxon>Brassica</taxon>
    </lineage>
</organism>
<sequence length="998" mass="111337">MDLNFSYRLKEIPNLSKATNLETLLLSSCSSLVELPSSIKNLHKLKKLKMKSCKKLRLIPTNINLISLKGVDMDYCSQLETFPDISRNIKTLSARDTKIKDVPASVVGRWSRCRKLEIGSKSLERLTHVPQGVTKLDLINSAIKRIPECITGLSHLVDLIVENCTNLGSIPALPPSPQVPECKQLYARRGIIQQSVQEYLCLPGKEVPAEFTYKATGKSITIPLAPGGEGAFSASSRFKACFLLSPNKDHRFLSISCRLRGKGGVEINSFSSGARLGDLSPLSEHLFIFHGDLFDRPNRHHEVEVAASEISFEFSCRSNDDKIIECGVQILTEEAEGSSSERELENFETETNITDGGYGSDDGGYELVSMILSVCKGTKMQKAEGILALCKYVKMQDGDEGSSSSEVENFEEEKEMINSIFEYLKKKEVENIQNEGNSFDASDELVLSLTFSVCQYIEKKEAEGSSNSSEVNSSNASKELVLAMLYLVGKYIEKKEAEGSSSSRSSEVNSGYESNEIVLKRIISSLLIYIKVKEVDGSSSINRGDASKELVLPVFLYLCECIKKKEAEGNSSNNQVNNGDASNELLLAMILSASEKIETQEAEVILSQCEDIIKEDAEGSSSSNSEVNSDHASNKLVLSIILRVFQYIIKKEAEGTSSKREEENQSDGAFKVSIDENVVKTNKHTNWLSGLKKLVGLKKKKNKPSSVCVIHLKVNRALYLWKIFRDGLSEFWRVPVFDLDSLQFDGDVFGFIEFVDKFLKSYENLALNRFKLIYHYEDIGDDDRFLESWIDALVRRRVRHLDFQVNSDENELVWMPLSLYSCNTFGQLKPLPRSLELLGTRVNCFPALSQGYAFRQSKLTIIRDSFELLEIIRVRSKSLKSFALVAEDSEVGLLEDHIVEIDAPKLERMSLCDHLSGSIVIHSIAPSAVSCFVSSLKYVELSTPVTTRTSSQVKLAIYFLRNCAALKKLTLSEGFGDDIIKKIKKIPRRSRGCSIVTG</sequence>
<evidence type="ECO:0000313" key="2">
    <source>
        <dbReference type="EnsemblPlants" id="Bra025494.1-P"/>
    </source>
</evidence>
<dbReference type="PANTHER" id="PTHR45752:SF195">
    <property type="entry name" value="LEUCINE-RICH REPEAT (LRR) FAMILY PROTEIN-RELATED"/>
    <property type="match status" value="1"/>
</dbReference>
<dbReference type="InterPro" id="IPR006566">
    <property type="entry name" value="FBD"/>
</dbReference>
<dbReference type="Pfam" id="PF08387">
    <property type="entry name" value="FBD"/>
    <property type="match status" value="1"/>
</dbReference>
<dbReference type="PANTHER" id="PTHR45752">
    <property type="entry name" value="LEUCINE-RICH REPEAT-CONTAINING"/>
    <property type="match status" value="1"/>
</dbReference>
<reference evidence="2 3" key="1">
    <citation type="journal article" date="2011" name="Nat. Genet.">
        <title>The genome of the mesopolyploid crop species Brassica rapa.</title>
        <authorList>
            <consortium name="Brassica rapa Genome Sequencing Project Consortium"/>
            <person name="Wang X."/>
            <person name="Wang H."/>
            <person name="Wang J."/>
            <person name="Sun R."/>
            <person name="Wu J."/>
            <person name="Liu S."/>
            <person name="Bai Y."/>
            <person name="Mun J.H."/>
            <person name="Bancroft I."/>
            <person name="Cheng F."/>
            <person name="Huang S."/>
            <person name="Li X."/>
            <person name="Hua W."/>
            <person name="Wang J."/>
            <person name="Wang X."/>
            <person name="Freeling M."/>
            <person name="Pires J.C."/>
            <person name="Paterson A.H."/>
            <person name="Chalhoub B."/>
            <person name="Wang B."/>
            <person name="Hayward A."/>
            <person name="Sharpe A.G."/>
            <person name="Park B.S."/>
            <person name="Weisshaar B."/>
            <person name="Liu B."/>
            <person name="Li B."/>
            <person name="Liu B."/>
            <person name="Tong C."/>
            <person name="Song C."/>
            <person name="Duran C."/>
            <person name="Peng C."/>
            <person name="Geng C."/>
            <person name="Koh C."/>
            <person name="Lin C."/>
            <person name="Edwards D."/>
            <person name="Mu D."/>
            <person name="Shen D."/>
            <person name="Soumpourou E."/>
            <person name="Li F."/>
            <person name="Fraser F."/>
            <person name="Conant G."/>
            <person name="Lassalle G."/>
            <person name="King G.J."/>
            <person name="Bonnema G."/>
            <person name="Tang H."/>
            <person name="Wang H."/>
            <person name="Belcram H."/>
            <person name="Zhou H."/>
            <person name="Hirakawa H."/>
            <person name="Abe H."/>
            <person name="Guo H."/>
            <person name="Wang H."/>
            <person name="Jin H."/>
            <person name="Parkin I.A."/>
            <person name="Batley J."/>
            <person name="Kim J.S."/>
            <person name="Just J."/>
            <person name="Li J."/>
            <person name="Xu J."/>
            <person name="Deng J."/>
            <person name="Kim J.A."/>
            <person name="Li J."/>
            <person name="Yu J."/>
            <person name="Meng J."/>
            <person name="Wang J."/>
            <person name="Min J."/>
            <person name="Poulain J."/>
            <person name="Wang J."/>
            <person name="Hatakeyama K."/>
            <person name="Wu K."/>
            <person name="Wang L."/>
            <person name="Fang L."/>
            <person name="Trick M."/>
            <person name="Links M.G."/>
            <person name="Zhao M."/>
            <person name="Jin M."/>
            <person name="Ramchiary N."/>
            <person name="Drou N."/>
            <person name="Berkman P.J."/>
            <person name="Cai Q."/>
            <person name="Huang Q."/>
            <person name="Li R."/>
            <person name="Tabata S."/>
            <person name="Cheng S."/>
            <person name="Zhang S."/>
            <person name="Zhang S."/>
            <person name="Huang S."/>
            <person name="Sato S."/>
            <person name="Sun S."/>
            <person name="Kwon S.J."/>
            <person name="Choi S.R."/>
            <person name="Lee T.H."/>
            <person name="Fan W."/>
            <person name="Zhao X."/>
            <person name="Tan X."/>
            <person name="Xu X."/>
            <person name="Wang Y."/>
            <person name="Qiu Y."/>
            <person name="Yin Y."/>
            <person name="Li Y."/>
            <person name="Du Y."/>
            <person name="Liao Y."/>
            <person name="Lim Y."/>
            <person name="Narusaka Y."/>
            <person name="Wang Y."/>
            <person name="Wang Z."/>
            <person name="Li Z."/>
            <person name="Wang Z."/>
            <person name="Xiong Z."/>
            <person name="Zhang Z."/>
        </authorList>
    </citation>
    <scope>NUCLEOTIDE SEQUENCE [LARGE SCALE GENOMIC DNA]</scope>
    <source>
        <strain evidence="2 3">cv. Chiifu-401-42</strain>
    </source>
</reference>